<dbReference type="Gene3D" id="1.20.1250.20">
    <property type="entry name" value="MFS general substrate transporter like domains"/>
    <property type="match status" value="2"/>
</dbReference>
<dbReference type="SUPFAM" id="SSF103473">
    <property type="entry name" value="MFS general substrate transporter"/>
    <property type="match status" value="1"/>
</dbReference>
<dbReference type="PANTHER" id="PTHR23542:SF1">
    <property type="entry name" value="MAJOR FACILITATOR SUPERFAMILY (MFS) PROFILE DOMAIN-CONTAINING PROTEIN"/>
    <property type="match status" value="1"/>
</dbReference>
<comment type="caution">
    <text evidence="2">The sequence shown here is derived from an EMBL/GenBank/DDBJ whole genome shotgun (WGS) entry which is preliminary data.</text>
</comment>
<keyword evidence="1" id="KW-1133">Transmembrane helix</keyword>
<name>A0ABV6QHY3_9ACTN</name>
<keyword evidence="1" id="KW-0812">Transmembrane</keyword>
<organism evidence="2 3">
    <name type="scientific">Kribbella deserti</name>
    <dbReference type="NCBI Taxonomy" id="1926257"/>
    <lineage>
        <taxon>Bacteria</taxon>
        <taxon>Bacillati</taxon>
        <taxon>Actinomycetota</taxon>
        <taxon>Actinomycetes</taxon>
        <taxon>Propionibacteriales</taxon>
        <taxon>Kribbellaceae</taxon>
        <taxon>Kribbella</taxon>
    </lineage>
</organism>
<dbReference type="EMBL" id="JBHLTC010000010">
    <property type="protein sequence ID" value="MFC0624239.1"/>
    <property type="molecule type" value="Genomic_DNA"/>
</dbReference>
<feature type="transmembrane region" description="Helical" evidence="1">
    <location>
        <begin position="365"/>
        <end position="383"/>
    </location>
</feature>
<evidence type="ECO:0000256" key="1">
    <source>
        <dbReference type="SAM" id="Phobius"/>
    </source>
</evidence>
<feature type="transmembrane region" description="Helical" evidence="1">
    <location>
        <begin position="47"/>
        <end position="68"/>
    </location>
</feature>
<dbReference type="InterPro" id="IPR036259">
    <property type="entry name" value="MFS_trans_sf"/>
</dbReference>
<accession>A0ABV6QHY3</accession>
<sequence length="413" mass="42512">MDLSAYRNLWRTRGVAALLSSALLARLPATASMVPMAYLAKDAAGSFGWAGVVAGAYSVGMAIGGPAWSRWADRCGGKGVLLVTGLAWSVLIAALALLPTDLYRWMPVVALVAGAFVPPVTSTLRAGWPRLVRGRDLRAAYALDATAQELVFVAGPMLGALVVSVASPRTGLLTAAVAAGISIWWFSANQPAPKAHDESTGTRLTARGLLWHRYRLPLIASFGLMVMAFGAVSIGVVAFADEQGNRLIAGGLEAVWALGSLLGGVVAGALPGRRTSAVWRRGLMVSAGMLLCVFATGSAWTLGAALFVSGCFLAPTVGALYERLGTFTPDSVRTEVFGWMGSAGMAGGAIGSSVAGGLVEAFGVPAAWIAATALTAAAALLLIRIPPHRPAEHDAVDPVDAVPVRPVDAVPFS</sequence>
<feature type="transmembrane region" description="Helical" evidence="1">
    <location>
        <begin position="140"/>
        <end position="163"/>
    </location>
</feature>
<dbReference type="PANTHER" id="PTHR23542">
    <property type="match status" value="1"/>
</dbReference>
<feature type="transmembrane region" description="Helical" evidence="1">
    <location>
        <begin position="246"/>
        <end position="270"/>
    </location>
</feature>
<evidence type="ECO:0000313" key="3">
    <source>
        <dbReference type="Proteomes" id="UP001589890"/>
    </source>
</evidence>
<gene>
    <name evidence="2" type="ORF">ACFFGN_09205</name>
</gene>
<reference evidence="2 3" key="1">
    <citation type="submission" date="2024-09" db="EMBL/GenBank/DDBJ databases">
        <authorList>
            <person name="Sun Q."/>
            <person name="Mori K."/>
        </authorList>
    </citation>
    <scope>NUCLEOTIDE SEQUENCE [LARGE SCALE GENOMIC DNA]</scope>
    <source>
        <strain evidence="2 3">CGMCC 1.15906</strain>
    </source>
</reference>
<dbReference type="Pfam" id="PF07690">
    <property type="entry name" value="MFS_1"/>
    <property type="match status" value="1"/>
</dbReference>
<keyword evidence="1" id="KW-0472">Membrane</keyword>
<feature type="transmembrane region" description="Helical" evidence="1">
    <location>
        <begin position="169"/>
        <end position="186"/>
    </location>
</feature>
<feature type="transmembrane region" description="Helical" evidence="1">
    <location>
        <begin position="80"/>
        <end position="99"/>
    </location>
</feature>
<feature type="transmembrane region" description="Helical" evidence="1">
    <location>
        <begin position="282"/>
        <end position="300"/>
    </location>
</feature>
<evidence type="ECO:0000313" key="2">
    <source>
        <dbReference type="EMBL" id="MFC0624239.1"/>
    </source>
</evidence>
<protein>
    <submittedName>
        <fullName evidence="2">MFS transporter</fullName>
    </submittedName>
</protein>
<dbReference type="Proteomes" id="UP001589890">
    <property type="component" value="Unassembled WGS sequence"/>
</dbReference>
<keyword evidence="3" id="KW-1185">Reference proteome</keyword>
<dbReference type="InterPro" id="IPR011701">
    <property type="entry name" value="MFS"/>
</dbReference>
<proteinExistence type="predicted"/>
<feature type="transmembrane region" description="Helical" evidence="1">
    <location>
        <begin position="105"/>
        <end position="128"/>
    </location>
</feature>
<dbReference type="RefSeq" id="WP_380045275.1">
    <property type="nucleotide sequence ID" value="NZ_JBHLTC010000010.1"/>
</dbReference>
<feature type="transmembrane region" description="Helical" evidence="1">
    <location>
        <begin position="216"/>
        <end position="240"/>
    </location>
</feature>